<protein>
    <submittedName>
        <fullName evidence="1">Uncharacterized protein</fullName>
    </submittedName>
</protein>
<comment type="caution">
    <text evidence="1">The sequence shown here is derived from an EMBL/GenBank/DDBJ whole genome shotgun (WGS) entry which is preliminary data.</text>
</comment>
<sequence>DELKRQRKIKDEYKRSYDEDKTGWNEIFDKMVGLAERDLNRVSKLEVLEVSRNSINKDKMDKKFYKWFMESGFDVRLLDESDMRSNNEEVYLDDDELDLNDDEQDLNDELDLNDYELDLDLNDFF</sequence>
<feature type="non-terminal residue" evidence="1">
    <location>
        <position position="1"/>
    </location>
</feature>
<dbReference type="AlphaFoldDB" id="A0A9P6R5Z0"/>
<reference evidence="1" key="1">
    <citation type="journal article" date="2020" name="Fungal Divers.">
        <title>Resolving the Mortierellaceae phylogeny through synthesis of multi-gene phylogenetics and phylogenomics.</title>
        <authorList>
            <person name="Vandepol N."/>
            <person name="Liber J."/>
            <person name="Desiro A."/>
            <person name="Na H."/>
            <person name="Kennedy M."/>
            <person name="Barry K."/>
            <person name="Grigoriev I.V."/>
            <person name="Miller A.N."/>
            <person name="O'Donnell K."/>
            <person name="Stajich J.E."/>
            <person name="Bonito G."/>
        </authorList>
    </citation>
    <scope>NUCLEOTIDE SEQUENCE</scope>
    <source>
        <strain evidence="1">REB-010B</strain>
    </source>
</reference>
<gene>
    <name evidence="1" type="ORF">BGZ99_009370</name>
</gene>
<accession>A0A9P6R5Z0</accession>
<evidence type="ECO:0000313" key="2">
    <source>
        <dbReference type="Proteomes" id="UP000738325"/>
    </source>
</evidence>
<organism evidence="1 2">
    <name type="scientific">Dissophora globulifera</name>
    <dbReference type="NCBI Taxonomy" id="979702"/>
    <lineage>
        <taxon>Eukaryota</taxon>
        <taxon>Fungi</taxon>
        <taxon>Fungi incertae sedis</taxon>
        <taxon>Mucoromycota</taxon>
        <taxon>Mortierellomycotina</taxon>
        <taxon>Mortierellomycetes</taxon>
        <taxon>Mortierellales</taxon>
        <taxon>Mortierellaceae</taxon>
        <taxon>Dissophora</taxon>
    </lineage>
</organism>
<proteinExistence type="predicted"/>
<evidence type="ECO:0000313" key="1">
    <source>
        <dbReference type="EMBL" id="KAG0312623.1"/>
    </source>
</evidence>
<keyword evidence="2" id="KW-1185">Reference proteome</keyword>
<dbReference type="Proteomes" id="UP000738325">
    <property type="component" value="Unassembled WGS sequence"/>
</dbReference>
<dbReference type="EMBL" id="JAAAIP010000794">
    <property type="protein sequence ID" value="KAG0312623.1"/>
    <property type="molecule type" value="Genomic_DNA"/>
</dbReference>
<name>A0A9P6R5Z0_9FUNG</name>